<evidence type="ECO:0000313" key="3">
    <source>
        <dbReference type="Proteomes" id="UP000218209"/>
    </source>
</evidence>
<protein>
    <recommendedName>
        <fullName evidence="1">AB hydrolase-1 domain-containing protein</fullName>
    </recommendedName>
</protein>
<dbReference type="EMBL" id="KV920201">
    <property type="protein sequence ID" value="OSX68688.1"/>
    <property type="molecule type" value="Genomic_DNA"/>
</dbReference>
<organism evidence="2 3">
    <name type="scientific">Porphyra umbilicalis</name>
    <name type="common">Purple laver</name>
    <name type="synonym">Red alga</name>
    <dbReference type="NCBI Taxonomy" id="2786"/>
    <lineage>
        <taxon>Eukaryota</taxon>
        <taxon>Rhodophyta</taxon>
        <taxon>Bangiophyceae</taxon>
        <taxon>Bangiales</taxon>
        <taxon>Bangiaceae</taxon>
        <taxon>Porphyra</taxon>
    </lineage>
</organism>
<evidence type="ECO:0000313" key="2">
    <source>
        <dbReference type="EMBL" id="OSX68688.1"/>
    </source>
</evidence>
<feature type="domain" description="AB hydrolase-1" evidence="1">
    <location>
        <begin position="28"/>
        <end position="138"/>
    </location>
</feature>
<keyword evidence="3" id="KW-1185">Reference proteome</keyword>
<dbReference type="InterPro" id="IPR050471">
    <property type="entry name" value="AB_hydrolase"/>
</dbReference>
<name>A0A1X6NJ95_PORUM</name>
<dbReference type="SUPFAM" id="SSF53474">
    <property type="entry name" value="alpha/beta-Hydrolases"/>
    <property type="match status" value="1"/>
</dbReference>
<dbReference type="OrthoDB" id="4727at2759"/>
<dbReference type="PANTHER" id="PTHR43433">
    <property type="entry name" value="HYDROLASE, ALPHA/BETA FOLD FAMILY PROTEIN"/>
    <property type="match status" value="1"/>
</dbReference>
<evidence type="ECO:0000259" key="1">
    <source>
        <dbReference type="Pfam" id="PF00561"/>
    </source>
</evidence>
<reference evidence="2 3" key="1">
    <citation type="submission" date="2017-03" db="EMBL/GenBank/DDBJ databases">
        <title>WGS assembly of Porphyra umbilicalis.</title>
        <authorList>
            <person name="Brawley S.H."/>
            <person name="Blouin N.A."/>
            <person name="Ficko-Blean E."/>
            <person name="Wheeler G.L."/>
            <person name="Lohr M."/>
            <person name="Goodson H.V."/>
            <person name="Jenkins J.W."/>
            <person name="Blaby-Haas C.E."/>
            <person name="Helliwell K.E."/>
            <person name="Chan C."/>
            <person name="Marriage T."/>
            <person name="Bhattacharya D."/>
            <person name="Klein A.S."/>
            <person name="Badis Y."/>
            <person name="Brodie J."/>
            <person name="Cao Y."/>
            <person name="Collen J."/>
            <person name="Dittami S.M."/>
            <person name="Gachon C.M."/>
            <person name="Green B.R."/>
            <person name="Karpowicz S."/>
            <person name="Kim J.W."/>
            <person name="Kudahl U."/>
            <person name="Lin S."/>
            <person name="Michel G."/>
            <person name="Mittag M."/>
            <person name="Olson B.J."/>
            <person name="Pangilinan J."/>
            <person name="Peng Y."/>
            <person name="Qiu H."/>
            <person name="Shu S."/>
            <person name="Singer J.T."/>
            <person name="Smith A.G."/>
            <person name="Sprecher B.N."/>
            <person name="Wagner V."/>
            <person name="Wang W."/>
            <person name="Wang Z.-Y."/>
            <person name="Yan J."/>
            <person name="Yarish C."/>
            <person name="Zoeuner-Riek S."/>
            <person name="Zhuang Y."/>
            <person name="Zou Y."/>
            <person name="Lindquist E.A."/>
            <person name="Grimwood J."/>
            <person name="Barry K."/>
            <person name="Rokhsar D.S."/>
            <person name="Schmutz J."/>
            <person name="Stiller J.W."/>
            <person name="Grossman A.R."/>
            <person name="Prochnik S.E."/>
        </authorList>
    </citation>
    <scope>NUCLEOTIDE SEQUENCE [LARGE SCALE GENOMIC DNA]</scope>
    <source>
        <strain evidence="2">4086291</strain>
    </source>
</reference>
<gene>
    <name evidence="2" type="ORF">BU14_2391s0001</name>
</gene>
<dbReference type="Proteomes" id="UP000218209">
    <property type="component" value="Unassembled WGS sequence"/>
</dbReference>
<dbReference type="InterPro" id="IPR000073">
    <property type="entry name" value="AB_hydrolase_1"/>
</dbReference>
<accession>A0A1X6NJ95</accession>
<dbReference type="Pfam" id="PF00561">
    <property type="entry name" value="Abhydrolase_1"/>
    <property type="match status" value="1"/>
</dbReference>
<dbReference type="InterPro" id="IPR029058">
    <property type="entry name" value="AB_hydrolase_fold"/>
</dbReference>
<dbReference type="AlphaFoldDB" id="A0A1X6NJ95"/>
<dbReference type="PANTHER" id="PTHR43433:SF5">
    <property type="entry name" value="AB HYDROLASE-1 DOMAIN-CONTAINING PROTEIN"/>
    <property type="match status" value="1"/>
</dbReference>
<sequence length="201" mass="20381">MEAATRHTTTATDGVRLSYTLVGTGPVRVVFIPGMCTPGAMWAPQVAAFLAGGNVSMCLLDNRGSGLSETPWAHALAWHGGYSTDQLARDCWSVVADAGWGTPPAGIHLVGHSLGGMIAQRAAVQRPAAVASLALLATHDGNAGGAGGWGWPPRLCLPGGVLRAVLAVVVGGAQLVDAVLGLHYTQAFLEELVPDEGGAGG</sequence>
<proteinExistence type="predicted"/>
<dbReference type="Gene3D" id="3.40.50.1820">
    <property type="entry name" value="alpha/beta hydrolase"/>
    <property type="match status" value="1"/>
</dbReference>
<feature type="non-terminal residue" evidence="2">
    <location>
        <position position="201"/>
    </location>
</feature>